<feature type="transmembrane region" description="Helical" evidence="10">
    <location>
        <begin position="221"/>
        <end position="239"/>
    </location>
</feature>
<keyword evidence="7 10" id="KW-0472">Membrane</keyword>
<dbReference type="InterPro" id="IPR018422">
    <property type="entry name" value="Cation/H_exchanger_CPA1"/>
</dbReference>
<dbReference type="PANTHER" id="PTHR10110:SF187">
    <property type="entry name" value="SODIUM_HYDROGEN EXCHANGER"/>
    <property type="match status" value="1"/>
</dbReference>
<dbReference type="PANTHER" id="PTHR10110">
    <property type="entry name" value="SODIUM/HYDROGEN EXCHANGER"/>
    <property type="match status" value="1"/>
</dbReference>
<keyword evidence="12" id="KW-1185">Reference proteome</keyword>
<dbReference type="InterPro" id="IPR004709">
    <property type="entry name" value="NaH_exchanger"/>
</dbReference>
<evidence type="ECO:0000256" key="1">
    <source>
        <dbReference type="ARBA" id="ARBA00004141"/>
    </source>
</evidence>
<feature type="domain" description="Cation/H+ exchanger transmembrane" evidence="11">
    <location>
        <begin position="162"/>
        <end position="313"/>
    </location>
</feature>
<comment type="subcellular location">
    <subcellularLocation>
        <location evidence="1">Membrane</location>
        <topology evidence="1">Multi-pass membrane protein</topology>
    </subcellularLocation>
</comment>
<dbReference type="GO" id="GO:0005769">
    <property type="term" value="C:early endosome"/>
    <property type="evidence" value="ECO:0007669"/>
    <property type="project" value="TreeGrafter"/>
</dbReference>
<gene>
    <name evidence="13" type="primary">LOC34618207</name>
</gene>
<reference evidence="13" key="1">
    <citation type="submission" date="2025-08" db="UniProtKB">
        <authorList>
            <consortium name="RefSeq"/>
        </authorList>
    </citation>
    <scope>IDENTIFICATION</scope>
</reference>
<evidence type="ECO:0000256" key="8">
    <source>
        <dbReference type="ARBA" id="ARBA00023201"/>
    </source>
</evidence>
<feature type="compositionally biased region" description="Basic and acidic residues" evidence="9">
    <location>
        <begin position="94"/>
        <end position="104"/>
    </location>
</feature>
<dbReference type="GeneID" id="34618207"/>
<evidence type="ECO:0000256" key="7">
    <source>
        <dbReference type="ARBA" id="ARBA00023136"/>
    </source>
</evidence>
<dbReference type="Gene3D" id="6.10.140.1330">
    <property type="match status" value="1"/>
</dbReference>
<dbReference type="OrthoDB" id="196264at2759"/>
<feature type="transmembrane region" description="Helical" evidence="10">
    <location>
        <begin position="182"/>
        <end position="201"/>
    </location>
</feature>
<dbReference type="GO" id="GO:0007035">
    <property type="term" value="P:vacuolar acidification"/>
    <property type="evidence" value="ECO:0007669"/>
    <property type="project" value="TreeGrafter"/>
</dbReference>
<evidence type="ECO:0000256" key="10">
    <source>
        <dbReference type="SAM" id="Phobius"/>
    </source>
</evidence>
<keyword evidence="6" id="KW-0406">Ion transport</keyword>
<accession>A0A6P6S531</accession>
<evidence type="ECO:0000256" key="5">
    <source>
        <dbReference type="ARBA" id="ARBA00023053"/>
    </source>
</evidence>
<feature type="region of interest" description="Disordered" evidence="9">
    <location>
        <begin position="70"/>
        <end position="141"/>
    </location>
</feature>
<dbReference type="InterPro" id="IPR006153">
    <property type="entry name" value="Cation/H_exchanger_TM"/>
</dbReference>
<sequence length="572" mass="59924">MQHEPFFAAAPPADGAATALKHPKSQSARLTAFSGEELLLSSPAKAHATPLAAAELSQQALGVAGGVQATPEAAATHAPAEAEASPERGAPAETDARAARRADAKGVANLRRASQDPQQSSEVPDSSSNNNESSNHDNLEDLSSSEKEVVVSMGLLALLLIVAASFFIFLAAKRLHHQVLQLPLLATLLGLLLGAVLQQHLQLQPRSSSSLRGMLALKEEVFFVLLLPPIVFQGGLEITEEPFASAFAENFGSVLWLATAATLCSTLIIGVHMLGAGMLLPGVSLTTRPAFAMGALISATDPVSLLSAFRDMKATLLIHVLMYKHIGLNREENLAMEVALLLLFPWIAAPVCAGVFRAFALLAECVVFVYLGLAPFSFDLLPLKDCGVFVAAGIAVIAAARGRKVLSAKEQHAIALCGLRGTVGASQTPHSEEMTALLLVLALRLAQEDASPPAAPLLSPPVLPTASLSPVLVHMQISHSLLHQFAEGELQPGAVRHGVAANDSAVSTNLRSDRELSAQQDQQRQLPAGSLPRGDPCCLEEFDMAFSPSEDVSPSGFLQVVQKPASAGASPA</sequence>
<dbReference type="AlphaFoldDB" id="A0A6P6S531"/>
<feature type="transmembrane region" description="Helical" evidence="10">
    <location>
        <begin position="251"/>
        <end position="278"/>
    </location>
</feature>
<dbReference type="PRINTS" id="PR01084">
    <property type="entry name" value="NAHEXCHNGR"/>
</dbReference>
<keyword evidence="5" id="KW-0915">Sodium</keyword>
<keyword evidence="4 10" id="KW-1133">Transmembrane helix</keyword>
<dbReference type="GO" id="GO:0016020">
    <property type="term" value="C:membrane"/>
    <property type="evidence" value="ECO:0007669"/>
    <property type="project" value="UniProtKB-SubCell"/>
</dbReference>
<feature type="compositionally biased region" description="Low complexity" evidence="9">
    <location>
        <begin position="70"/>
        <end position="93"/>
    </location>
</feature>
<evidence type="ECO:0000256" key="6">
    <source>
        <dbReference type="ARBA" id="ARBA00023065"/>
    </source>
</evidence>
<dbReference type="GO" id="GO:0005770">
    <property type="term" value="C:late endosome"/>
    <property type="evidence" value="ECO:0007669"/>
    <property type="project" value="TreeGrafter"/>
</dbReference>
<dbReference type="Proteomes" id="UP000515125">
    <property type="component" value="Unplaced"/>
</dbReference>
<keyword evidence="3 10" id="KW-0812">Transmembrane</keyword>
<protein>
    <submittedName>
        <fullName evidence="13">Uncharacterized protein LOC34618207</fullName>
    </submittedName>
</protein>
<name>A0A6P6S531_9EIME</name>
<dbReference type="GO" id="GO:0015386">
    <property type="term" value="F:potassium:proton antiporter activity"/>
    <property type="evidence" value="ECO:0007669"/>
    <property type="project" value="TreeGrafter"/>
</dbReference>
<evidence type="ECO:0000256" key="9">
    <source>
        <dbReference type="SAM" id="MobiDB-lite"/>
    </source>
</evidence>
<feature type="transmembrane region" description="Helical" evidence="10">
    <location>
        <begin position="290"/>
        <end position="309"/>
    </location>
</feature>
<dbReference type="RefSeq" id="XP_026194435.1">
    <property type="nucleotide sequence ID" value="XM_026338650.1"/>
</dbReference>
<evidence type="ECO:0000259" key="11">
    <source>
        <dbReference type="Pfam" id="PF00999"/>
    </source>
</evidence>
<evidence type="ECO:0000256" key="4">
    <source>
        <dbReference type="ARBA" id="ARBA00022989"/>
    </source>
</evidence>
<evidence type="ECO:0000256" key="2">
    <source>
        <dbReference type="ARBA" id="ARBA00022448"/>
    </source>
</evidence>
<dbReference type="Pfam" id="PF00999">
    <property type="entry name" value="Na_H_Exchanger"/>
    <property type="match status" value="1"/>
</dbReference>
<proteinExistence type="predicted"/>
<keyword evidence="8" id="KW-0739">Sodium transport</keyword>
<evidence type="ECO:0000313" key="13">
    <source>
        <dbReference type="RefSeq" id="XP_026194435.1"/>
    </source>
</evidence>
<feature type="compositionally biased region" description="Low complexity" evidence="9">
    <location>
        <begin position="115"/>
        <end position="133"/>
    </location>
</feature>
<evidence type="ECO:0000256" key="3">
    <source>
        <dbReference type="ARBA" id="ARBA00022692"/>
    </source>
</evidence>
<feature type="transmembrane region" description="Helical" evidence="10">
    <location>
        <begin position="338"/>
        <end position="360"/>
    </location>
</feature>
<keyword evidence="2" id="KW-0813">Transport</keyword>
<evidence type="ECO:0000313" key="12">
    <source>
        <dbReference type="Proteomes" id="UP000515125"/>
    </source>
</evidence>
<feature type="region of interest" description="Disordered" evidence="9">
    <location>
        <begin position="515"/>
        <end position="535"/>
    </location>
</feature>
<feature type="transmembrane region" description="Helical" evidence="10">
    <location>
        <begin position="380"/>
        <end position="400"/>
    </location>
</feature>
<feature type="transmembrane region" description="Helical" evidence="10">
    <location>
        <begin position="149"/>
        <end position="170"/>
    </location>
</feature>
<organism evidence="12 13">
    <name type="scientific">Cyclospora cayetanensis</name>
    <dbReference type="NCBI Taxonomy" id="88456"/>
    <lineage>
        <taxon>Eukaryota</taxon>
        <taxon>Sar</taxon>
        <taxon>Alveolata</taxon>
        <taxon>Apicomplexa</taxon>
        <taxon>Conoidasida</taxon>
        <taxon>Coccidia</taxon>
        <taxon>Eucoccidiorida</taxon>
        <taxon>Eimeriorina</taxon>
        <taxon>Eimeriidae</taxon>
        <taxon>Cyclospora</taxon>
    </lineage>
</organism>
<dbReference type="GO" id="GO:0015385">
    <property type="term" value="F:sodium:proton antiporter activity"/>
    <property type="evidence" value="ECO:0007669"/>
    <property type="project" value="InterPro"/>
</dbReference>